<evidence type="ECO:0000313" key="3">
    <source>
        <dbReference type="Proteomes" id="UP000184300"/>
    </source>
</evidence>
<name>A0A1L9VIL8_ASPGL</name>
<dbReference type="EMBL" id="KV878898">
    <property type="protein sequence ID" value="OJJ83732.1"/>
    <property type="molecule type" value="Genomic_DNA"/>
</dbReference>
<dbReference type="Proteomes" id="UP000184300">
    <property type="component" value="Unassembled WGS sequence"/>
</dbReference>
<feature type="compositionally biased region" description="Polar residues" evidence="1">
    <location>
        <begin position="32"/>
        <end position="47"/>
    </location>
</feature>
<sequence length="96" mass="10169">MPIRNTASTCPLDAILLDFLHNRQQEAAQGVPKQNTVGPPYPSVSSLLNPDKSASKLRLAPGPSGGAIFDVPPHAVADLPGTMTFLSVHISTIFHQ</sequence>
<organism evidence="2 3">
    <name type="scientific">Aspergillus glaucus CBS 516.65</name>
    <dbReference type="NCBI Taxonomy" id="1160497"/>
    <lineage>
        <taxon>Eukaryota</taxon>
        <taxon>Fungi</taxon>
        <taxon>Dikarya</taxon>
        <taxon>Ascomycota</taxon>
        <taxon>Pezizomycotina</taxon>
        <taxon>Eurotiomycetes</taxon>
        <taxon>Eurotiomycetidae</taxon>
        <taxon>Eurotiales</taxon>
        <taxon>Aspergillaceae</taxon>
        <taxon>Aspergillus</taxon>
        <taxon>Aspergillus subgen. Aspergillus</taxon>
    </lineage>
</organism>
<dbReference type="RefSeq" id="XP_022400430.1">
    <property type="nucleotide sequence ID" value="XM_022544359.1"/>
</dbReference>
<dbReference type="GeneID" id="34460620"/>
<gene>
    <name evidence="2" type="ORF">ASPGLDRAFT_337848</name>
</gene>
<dbReference type="OrthoDB" id="4161589at2759"/>
<evidence type="ECO:0000256" key="1">
    <source>
        <dbReference type="SAM" id="MobiDB-lite"/>
    </source>
</evidence>
<evidence type="ECO:0000313" key="2">
    <source>
        <dbReference type="EMBL" id="OJJ83732.1"/>
    </source>
</evidence>
<reference evidence="3" key="1">
    <citation type="journal article" date="2017" name="Genome Biol.">
        <title>Comparative genomics reveals high biological diversity and specific adaptations in the industrially and medically important fungal genus Aspergillus.</title>
        <authorList>
            <person name="de Vries R.P."/>
            <person name="Riley R."/>
            <person name="Wiebenga A."/>
            <person name="Aguilar-Osorio G."/>
            <person name="Amillis S."/>
            <person name="Uchima C.A."/>
            <person name="Anderluh G."/>
            <person name="Asadollahi M."/>
            <person name="Askin M."/>
            <person name="Barry K."/>
            <person name="Battaglia E."/>
            <person name="Bayram O."/>
            <person name="Benocci T."/>
            <person name="Braus-Stromeyer S.A."/>
            <person name="Caldana C."/>
            <person name="Canovas D."/>
            <person name="Cerqueira G.C."/>
            <person name="Chen F."/>
            <person name="Chen W."/>
            <person name="Choi C."/>
            <person name="Clum A."/>
            <person name="Dos Santos R.A."/>
            <person name="Damasio A.R."/>
            <person name="Diallinas G."/>
            <person name="Emri T."/>
            <person name="Fekete E."/>
            <person name="Flipphi M."/>
            <person name="Freyberg S."/>
            <person name="Gallo A."/>
            <person name="Gournas C."/>
            <person name="Habgood R."/>
            <person name="Hainaut M."/>
            <person name="Harispe M.L."/>
            <person name="Henrissat B."/>
            <person name="Hilden K.S."/>
            <person name="Hope R."/>
            <person name="Hossain A."/>
            <person name="Karabika E."/>
            <person name="Karaffa L."/>
            <person name="Karanyi Z."/>
            <person name="Krasevec N."/>
            <person name="Kuo A."/>
            <person name="Kusch H."/>
            <person name="LaButti K."/>
            <person name="Lagendijk E.L."/>
            <person name="Lapidus A."/>
            <person name="Levasseur A."/>
            <person name="Lindquist E."/>
            <person name="Lipzen A."/>
            <person name="Logrieco A.F."/>
            <person name="MacCabe A."/>
            <person name="Maekelae M.R."/>
            <person name="Malavazi I."/>
            <person name="Melin P."/>
            <person name="Meyer V."/>
            <person name="Mielnichuk N."/>
            <person name="Miskei M."/>
            <person name="Molnar A.P."/>
            <person name="Mule G."/>
            <person name="Ngan C.Y."/>
            <person name="Orejas M."/>
            <person name="Orosz E."/>
            <person name="Ouedraogo J.P."/>
            <person name="Overkamp K.M."/>
            <person name="Park H.-S."/>
            <person name="Perrone G."/>
            <person name="Piumi F."/>
            <person name="Punt P.J."/>
            <person name="Ram A.F."/>
            <person name="Ramon A."/>
            <person name="Rauscher S."/>
            <person name="Record E."/>
            <person name="Riano-Pachon D.M."/>
            <person name="Robert V."/>
            <person name="Roehrig J."/>
            <person name="Ruller R."/>
            <person name="Salamov A."/>
            <person name="Salih N.S."/>
            <person name="Samson R.A."/>
            <person name="Sandor E."/>
            <person name="Sanguinetti M."/>
            <person name="Schuetze T."/>
            <person name="Sepcic K."/>
            <person name="Shelest E."/>
            <person name="Sherlock G."/>
            <person name="Sophianopoulou V."/>
            <person name="Squina F.M."/>
            <person name="Sun H."/>
            <person name="Susca A."/>
            <person name="Todd R.B."/>
            <person name="Tsang A."/>
            <person name="Unkles S.E."/>
            <person name="van de Wiele N."/>
            <person name="van Rossen-Uffink D."/>
            <person name="Oliveira J.V."/>
            <person name="Vesth T.C."/>
            <person name="Visser J."/>
            <person name="Yu J.-H."/>
            <person name="Zhou M."/>
            <person name="Andersen M.R."/>
            <person name="Archer D.B."/>
            <person name="Baker S.E."/>
            <person name="Benoit I."/>
            <person name="Brakhage A.A."/>
            <person name="Braus G.H."/>
            <person name="Fischer R."/>
            <person name="Frisvad J.C."/>
            <person name="Goldman G.H."/>
            <person name="Houbraken J."/>
            <person name="Oakley B."/>
            <person name="Pocsi I."/>
            <person name="Scazzocchio C."/>
            <person name="Seiboth B."/>
            <person name="vanKuyk P.A."/>
            <person name="Wortman J."/>
            <person name="Dyer P.S."/>
            <person name="Grigoriev I.V."/>
        </authorList>
    </citation>
    <scope>NUCLEOTIDE SEQUENCE [LARGE SCALE GENOMIC DNA]</scope>
    <source>
        <strain evidence="3">CBS 516.65</strain>
    </source>
</reference>
<accession>A0A1L9VIL8</accession>
<proteinExistence type="predicted"/>
<dbReference type="AlphaFoldDB" id="A0A1L9VIL8"/>
<keyword evidence="3" id="KW-1185">Reference proteome</keyword>
<protein>
    <submittedName>
        <fullName evidence="2">Uncharacterized protein</fullName>
    </submittedName>
</protein>
<dbReference type="VEuPathDB" id="FungiDB:ASPGLDRAFT_337848"/>
<feature type="region of interest" description="Disordered" evidence="1">
    <location>
        <begin position="27"/>
        <end position="47"/>
    </location>
</feature>